<evidence type="ECO:0000256" key="6">
    <source>
        <dbReference type="ARBA" id="ARBA00022670"/>
    </source>
</evidence>
<dbReference type="CDD" id="cd19501">
    <property type="entry name" value="RecA-like_FtsH"/>
    <property type="match status" value="1"/>
</dbReference>
<keyword evidence="6" id="KW-0645">Protease</keyword>
<dbReference type="NCBIfam" id="TIGR01241">
    <property type="entry name" value="FtsH_fam"/>
    <property type="match status" value="1"/>
</dbReference>
<evidence type="ECO:0000256" key="9">
    <source>
        <dbReference type="ARBA" id="ARBA00022741"/>
    </source>
</evidence>
<dbReference type="GO" id="GO:0046872">
    <property type="term" value="F:metal ion binding"/>
    <property type="evidence" value="ECO:0007669"/>
    <property type="project" value="UniProtKB-KW"/>
</dbReference>
<keyword evidence="7 18" id="KW-0812">Transmembrane</keyword>
<evidence type="ECO:0000256" key="4">
    <source>
        <dbReference type="ARBA" id="ARBA00010044"/>
    </source>
</evidence>
<dbReference type="InterPro" id="IPR050928">
    <property type="entry name" value="ATP-dep_Zn_Metalloprotease"/>
</dbReference>
<comment type="subcellular location">
    <subcellularLocation>
        <location evidence="2">Membrane</location>
        <topology evidence="2">Multi-pass membrane protein</topology>
    </subcellularLocation>
    <subcellularLocation>
        <location evidence="3">Mitochondrion</location>
    </subcellularLocation>
</comment>
<dbReference type="InterPro" id="IPR027417">
    <property type="entry name" value="P-loop_NTPase"/>
</dbReference>
<dbReference type="PANTHER" id="PTHR43655:SF8">
    <property type="entry name" value="PARAPLEGIN"/>
    <property type="match status" value="1"/>
</dbReference>
<evidence type="ECO:0000256" key="7">
    <source>
        <dbReference type="ARBA" id="ARBA00022692"/>
    </source>
</evidence>
<evidence type="ECO:0000256" key="18">
    <source>
        <dbReference type="SAM" id="Phobius"/>
    </source>
</evidence>
<gene>
    <name evidence="20" type="ORF">PV328_001660</name>
</gene>
<dbReference type="AlphaFoldDB" id="A0AA39KXU3"/>
<feature type="transmembrane region" description="Helical" evidence="18">
    <location>
        <begin position="246"/>
        <end position="263"/>
    </location>
</feature>
<protein>
    <recommendedName>
        <fullName evidence="19">AAA+ ATPase domain-containing protein</fullName>
    </recommendedName>
</protein>
<keyword evidence="14 18" id="KW-1133">Transmembrane helix</keyword>
<keyword evidence="11" id="KW-0862">Zinc</keyword>
<dbReference type="GO" id="GO:0005745">
    <property type="term" value="C:m-AAA complex"/>
    <property type="evidence" value="ECO:0007669"/>
    <property type="project" value="TreeGrafter"/>
</dbReference>
<dbReference type="GO" id="GO:0005524">
    <property type="term" value="F:ATP binding"/>
    <property type="evidence" value="ECO:0007669"/>
    <property type="project" value="UniProtKB-KW"/>
</dbReference>
<evidence type="ECO:0000256" key="10">
    <source>
        <dbReference type="ARBA" id="ARBA00022801"/>
    </source>
</evidence>
<organism evidence="20 21">
    <name type="scientific">Microctonus aethiopoides</name>
    <dbReference type="NCBI Taxonomy" id="144406"/>
    <lineage>
        <taxon>Eukaryota</taxon>
        <taxon>Metazoa</taxon>
        <taxon>Ecdysozoa</taxon>
        <taxon>Arthropoda</taxon>
        <taxon>Hexapoda</taxon>
        <taxon>Insecta</taxon>
        <taxon>Pterygota</taxon>
        <taxon>Neoptera</taxon>
        <taxon>Endopterygota</taxon>
        <taxon>Hymenoptera</taxon>
        <taxon>Apocrita</taxon>
        <taxon>Ichneumonoidea</taxon>
        <taxon>Braconidae</taxon>
        <taxon>Euphorinae</taxon>
        <taxon>Microctonus</taxon>
    </lineage>
</organism>
<dbReference type="FunFam" id="1.20.58.760:FF:000003">
    <property type="entry name" value="AFG3-like AAA ATPase 2"/>
    <property type="match status" value="1"/>
</dbReference>
<evidence type="ECO:0000256" key="13">
    <source>
        <dbReference type="ARBA" id="ARBA00022946"/>
    </source>
</evidence>
<evidence type="ECO:0000256" key="15">
    <source>
        <dbReference type="ARBA" id="ARBA00023049"/>
    </source>
</evidence>
<dbReference type="InterPro" id="IPR005936">
    <property type="entry name" value="FtsH"/>
</dbReference>
<keyword evidence="9" id="KW-0547">Nucleotide-binding</keyword>
<comment type="cofactor">
    <cofactor evidence="1">
        <name>Zn(2+)</name>
        <dbReference type="ChEBI" id="CHEBI:29105"/>
    </cofactor>
</comment>
<dbReference type="InterPro" id="IPR000642">
    <property type="entry name" value="Peptidase_M41"/>
</dbReference>
<evidence type="ECO:0000256" key="17">
    <source>
        <dbReference type="SAM" id="MobiDB-lite"/>
    </source>
</evidence>
<comment type="caution">
    <text evidence="20">The sequence shown here is derived from an EMBL/GenBank/DDBJ whole genome shotgun (WGS) entry which is preliminary data.</text>
</comment>
<keyword evidence="13" id="KW-0809">Transit peptide</keyword>
<dbReference type="Gene3D" id="3.40.50.300">
    <property type="entry name" value="P-loop containing nucleotide triphosphate hydrolases"/>
    <property type="match status" value="1"/>
</dbReference>
<evidence type="ECO:0000313" key="20">
    <source>
        <dbReference type="EMBL" id="KAK0177626.1"/>
    </source>
</evidence>
<proteinExistence type="inferred from homology"/>
<dbReference type="SUPFAM" id="SSF140990">
    <property type="entry name" value="FtsH protease domain-like"/>
    <property type="match status" value="1"/>
</dbReference>
<keyword evidence="8" id="KW-0479">Metal-binding</keyword>
<dbReference type="Gene3D" id="1.20.58.760">
    <property type="entry name" value="Peptidase M41"/>
    <property type="match status" value="1"/>
</dbReference>
<keyword evidence="16 18" id="KW-0472">Membrane</keyword>
<dbReference type="InterPro" id="IPR041569">
    <property type="entry name" value="AAA_lid_3"/>
</dbReference>
<keyword evidence="21" id="KW-1185">Reference proteome</keyword>
<evidence type="ECO:0000256" key="3">
    <source>
        <dbReference type="ARBA" id="ARBA00004173"/>
    </source>
</evidence>
<keyword evidence="12" id="KW-0067">ATP-binding</keyword>
<comment type="similarity">
    <text evidence="4">In the C-terminal section; belongs to the peptidase M41 family.</text>
</comment>
<evidence type="ECO:0000256" key="14">
    <source>
        <dbReference type="ARBA" id="ARBA00022989"/>
    </source>
</evidence>
<dbReference type="FunFam" id="3.40.50.300:FF:000277">
    <property type="entry name" value="ATP-dependent zinc metalloprotease FtsH"/>
    <property type="match status" value="1"/>
</dbReference>
<accession>A0AA39KXU3</accession>
<reference evidence="20" key="2">
    <citation type="submission" date="2023-03" db="EMBL/GenBank/DDBJ databases">
        <authorList>
            <person name="Inwood S.N."/>
            <person name="Skelly J.G."/>
            <person name="Guhlin J."/>
            <person name="Harrop T.W.R."/>
            <person name="Goldson S.G."/>
            <person name="Dearden P.K."/>
        </authorList>
    </citation>
    <scope>NUCLEOTIDE SEQUENCE</scope>
    <source>
        <strain evidence="20">Irish</strain>
        <tissue evidence="20">Whole body</tissue>
    </source>
</reference>
<evidence type="ECO:0000256" key="2">
    <source>
        <dbReference type="ARBA" id="ARBA00004141"/>
    </source>
</evidence>
<sequence length="785" mass="87333">MQNLSKWYCRHLFLSRRSISSVINNEIKVGTKLSDEIFKLWRSPDTHKYFHHPLSYNAVYKILRECRAICNLLSHNQWHQRGNINKISKKLLQTSSQNNQQYSNRNSSNQSSQSNKDPPGNENEQKAAILKLLMFSAFIYGVLIYPMQKNAYKIEESVFISWNEFVHQMLAKGEVQELIVKPEIDWVRIVLHEGAIINGKRSDYRYYQMIVADATRLEEKLREAERALGIKAGHGVPITYERGNDLSSLLLITGLALYMLFFMTKSGNKMSAFPKDLFGGMTRAKFTLVDPLTGGGRGVRFNDVAGLKEAKIEVMEFVDYLKRPEHYKTLGAKVPKGALLLGPPGCGKTMLAKAVATEASVPFLSMNGSEFIEMIGGLGAARVRDLFKEARKRSPSILYIDEIDAIGKKRSGTGGGGGTSGTGSTGESEQTLNQLLVEMDGMATRDGVIILASTNRAEVLDKALLRPGRFDRHILIDLPTLPERKEIFEQHLRSIVLDKKPENYSARLAQLTPGFSGADIANVCNEAALHAARVKKKSVEGSDLSYAIDRVLCGPEKKSHGVSPIEKRIVAYHEAGHALVAWLLEGTDALLKVTIKPTTRGALGFAQYTPTERKNFSKEQLFEMMCTLLGGRAAENIIFNRVTTGAQNDLEKVTKTAYAKIRQFGMSENVGLVSFTEDETGQHTRKPYSKKLANLMDAEARRMVASAYQAAEKILTENRDKLELIAEALLKQETLTYEEVEGLIGPPPFGQKKKVDFIDIDIPSVGESVTHEAQTAPPNNDAKIS</sequence>
<comment type="similarity">
    <text evidence="5">In the N-terminal section; belongs to the AAA ATPase family.</text>
</comment>
<dbReference type="Pfam" id="PF00004">
    <property type="entry name" value="AAA"/>
    <property type="match status" value="1"/>
</dbReference>
<dbReference type="InterPro" id="IPR003593">
    <property type="entry name" value="AAA+_ATPase"/>
</dbReference>
<feature type="region of interest" description="Disordered" evidence="17">
    <location>
        <begin position="98"/>
        <end position="122"/>
    </location>
</feature>
<dbReference type="SUPFAM" id="SSF52540">
    <property type="entry name" value="P-loop containing nucleoside triphosphate hydrolases"/>
    <property type="match status" value="1"/>
</dbReference>
<name>A0AA39KXU3_9HYME</name>
<dbReference type="InterPro" id="IPR003959">
    <property type="entry name" value="ATPase_AAA_core"/>
</dbReference>
<feature type="domain" description="AAA+ ATPase" evidence="19">
    <location>
        <begin position="334"/>
        <end position="480"/>
    </location>
</feature>
<dbReference type="Proteomes" id="UP001168990">
    <property type="component" value="Unassembled WGS sequence"/>
</dbReference>
<evidence type="ECO:0000256" key="12">
    <source>
        <dbReference type="ARBA" id="ARBA00022840"/>
    </source>
</evidence>
<dbReference type="Gene3D" id="3.40.1690.20">
    <property type="match status" value="1"/>
</dbReference>
<dbReference type="PANTHER" id="PTHR43655">
    <property type="entry name" value="ATP-DEPENDENT PROTEASE"/>
    <property type="match status" value="1"/>
</dbReference>
<evidence type="ECO:0000313" key="21">
    <source>
        <dbReference type="Proteomes" id="UP001168990"/>
    </source>
</evidence>
<dbReference type="EMBL" id="JAQQBS010000001">
    <property type="protein sequence ID" value="KAK0177626.1"/>
    <property type="molecule type" value="Genomic_DNA"/>
</dbReference>
<evidence type="ECO:0000256" key="1">
    <source>
        <dbReference type="ARBA" id="ARBA00001947"/>
    </source>
</evidence>
<dbReference type="Pfam" id="PF17862">
    <property type="entry name" value="AAA_lid_3"/>
    <property type="match status" value="1"/>
</dbReference>
<evidence type="ECO:0000256" key="5">
    <source>
        <dbReference type="ARBA" id="ARBA00010550"/>
    </source>
</evidence>
<evidence type="ECO:0000256" key="8">
    <source>
        <dbReference type="ARBA" id="ARBA00022723"/>
    </source>
</evidence>
<reference evidence="20" key="1">
    <citation type="journal article" date="2023" name="bioRxiv">
        <title>Scaffold-level genome assemblies of two parasitoid biocontrol wasps reveal the parthenogenesis mechanism and an associated novel virus.</title>
        <authorList>
            <person name="Inwood S."/>
            <person name="Skelly J."/>
            <person name="Guhlin J."/>
            <person name="Harrop T."/>
            <person name="Goldson S."/>
            <person name="Dearden P."/>
        </authorList>
    </citation>
    <scope>NUCLEOTIDE SEQUENCE</scope>
    <source>
        <strain evidence="20">Irish</strain>
        <tissue evidence="20">Whole body</tissue>
    </source>
</reference>
<dbReference type="GO" id="GO:0004222">
    <property type="term" value="F:metalloendopeptidase activity"/>
    <property type="evidence" value="ECO:0007669"/>
    <property type="project" value="InterPro"/>
</dbReference>
<evidence type="ECO:0000256" key="16">
    <source>
        <dbReference type="ARBA" id="ARBA00023136"/>
    </source>
</evidence>
<dbReference type="InterPro" id="IPR037219">
    <property type="entry name" value="Peptidase_M41-like"/>
</dbReference>
<keyword evidence="15" id="KW-0482">Metalloprotease</keyword>
<dbReference type="GO" id="GO:0034982">
    <property type="term" value="P:mitochondrial protein processing"/>
    <property type="evidence" value="ECO:0007669"/>
    <property type="project" value="TreeGrafter"/>
</dbReference>
<dbReference type="GO" id="GO:0016887">
    <property type="term" value="F:ATP hydrolysis activity"/>
    <property type="evidence" value="ECO:0007669"/>
    <property type="project" value="InterPro"/>
</dbReference>
<dbReference type="GO" id="GO:0004176">
    <property type="term" value="F:ATP-dependent peptidase activity"/>
    <property type="evidence" value="ECO:0007669"/>
    <property type="project" value="InterPro"/>
</dbReference>
<dbReference type="Pfam" id="PF01434">
    <property type="entry name" value="Peptidase_M41"/>
    <property type="match status" value="1"/>
</dbReference>
<feature type="compositionally biased region" description="Low complexity" evidence="17">
    <location>
        <begin position="98"/>
        <end position="115"/>
    </location>
</feature>
<evidence type="ECO:0000259" key="19">
    <source>
        <dbReference type="SMART" id="SM00382"/>
    </source>
</evidence>
<dbReference type="HAMAP" id="MF_01458">
    <property type="entry name" value="FtsH"/>
    <property type="match status" value="1"/>
</dbReference>
<keyword evidence="10" id="KW-0378">Hydrolase</keyword>
<evidence type="ECO:0000256" key="11">
    <source>
        <dbReference type="ARBA" id="ARBA00022833"/>
    </source>
</evidence>
<dbReference type="Gene3D" id="1.10.8.60">
    <property type="match status" value="1"/>
</dbReference>
<dbReference type="FunFam" id="1.10.8.60:FF:000033">
    <property type="entry name" value="paraplegin isoform X1"/>
    <property type="match status" value="1"/>
</dbReference>
<dbReference type="SMART" id="SM00382">
    <property type="entry name" value="AAA"/>
    <property type="match status" value="1"/>
</dbReference>